<keyword evidence="3" id="KW-1185">Reference proteome</keyword>
<dbReference type="AlphaFoldDB" id="A0A1R2BGC2"/>
<dbReference type="Proteomes" id="UP000187209">
    <property type="component" value="Unassembled WGS sequence"/>
</dbReference>
<dbReference type="PROSITE" id="PS50096">
    <property type="entry name" value="IQ"/>
    <property type="match status" value="1"/>
</dbReference>
<sequence>MNKYSHLEKRSLSNNYLPPLHNPLLTEESNGRLSPISRQFKVPKISTLTQLENRKINQTSNINPIFLPIKNDNIEVTYTQSNKDFISLLQSIDLITNGKEESYYKTLREGEIVSVSLNENMVHYFKVKCDGKRSPLKVNIRRNKGMIKTFVSKSVDRPNQENADYAFVLDKFEICENGMKFPYIYLYISIEALTDTEFSIGVTFGKIKNVYIPRETLEKPKRSVSREIEELRKNEELRNKFNKKVDQLIQQRKERYSKISGSKNFLKLNKNITVSSTDRLLCSWEEKKSQVLNRKYLKALEKKEQAIRTVNKKVIQSQLEQAQKEQQEKKEQDLISYRKWVIFLSLLRSASKFHSTTQENRNKIIKKLQRNAAARRIQKSFKGKFIKKNIKNTILLRLRSHLLMYWNNLYKPNKNFSNTMLIKTIRLSAVNNKTFFTFNVFIDKILHIQKTVKSFLRRTKFRLEEILKLWNILMAKLVSRGSTVHLNRYIKITSHVRNHVIKQYYSQKLNEYLLSQSKKSKNQVFEKKVDFKYLPSETILKQLIEQAAGMINS</sequence>
<evidence type="ECO:0000256" key="1">
    <source>
        <dbReference type="SAM" id="Coils"/>
    </source>
</evidence>
<keyword evidence="1" id="KW-0175">Coiled coil</keyword>
<gene>
    <name evidence="2" type="ORF">SteCoe_25124</name>
</gene>
<reference evidence="2 3" key="1">
    <citation type="submission" date="2016-11" db="EMBL/GenBank/DDBJ databases">
        <title>The macronuclear genome of Stentor coeruleus: a giant cell with tiny introns.</title>
        <authorList>
            <person name="Slabodnick M."/>
            <person name="Ruby J.G."/>
            <person name="Reiff S.B."/>
            <person name="Swart E.C."/>
            <person name="Gosai S."/>
            <person name="Prabakaran S."/>
            <person name="Witkowska E."/>
            <person name="Larue G.E."/>
            <person name="Fisher S."/>
            <person name="Freeman R.M."/>
            <person name="Gunawardena J."/>
            <person name="Chu W."/>
            <person name="Stover N.A."/>
            <person name="Gregory B.D."/>
            <person name="Nowacki M."/>
            <person name="Derisi J."/>
            <person name="Roy S.W."/>
            <person name="Marshall W.F."/>
            <person name="Sood P."/>
        </authorList>
    </citation>
    <scope>NUCLEOTIDE SEQUENCE [LARGE SCALE GENOMIC DNA]</scope>
    <source>
        <strain evidence="2">WM001</strain>
    </source>
</reference>
<name>A0A1R2BGC2_9CILI</name>
<proteinExistence type="predicted"/>
<evidence type="ECO:0000313" key="2">
    <source>
        <dbReference type="EMBL" id="OMJ75685.1"/>
    </source>
</evidence>
<organism evidence="2 3">
    <name type="scientific">Stentor coeruleus</name>
    <dbReference type="NCBI Taxonomy" id="5963"/>
    <lineage>
        <taxon>Eukaryota</taxon>
        <taxon>Sar</taxon>
        <taxon>Alveolata</taxon>
        <taxon>Ciliophora</taxon>
        <taxon>Postciliodesmatophora</taxon>
        <taxon>Heterotrichea</taxon>
        <taxon>Heterotrichida</taxon>
        <taxon>Stentoridae</taxon>
        <taxon>Stentor</taxon>
    </lineage>
</organism>
<dbReference type="EMBL" id="MPUH01000675">
    <property type="protein sequence ID" value="OMJ75685.1"/>
    <property type="molecule type" value="Genomic_DNA"/>
</dbReference>
<evidence type="ECO:0000313" key="3">
    <source>
        <dbReference type="Proteomes" id="UP000187209"/>
    </source>
</evidence>
<feature type="coiled-coil region" evidence="1">
    <location>
        <begin position="293"/>
        <end position="332"/>
    </location>
</feature>
<protein>
    <submittedName>
        <fullName evidence="2">Uncharacterized protein</fullName>
    </submittedName>
</protein>
<comment type="caution">
    <text evidence="2">The sequence shown here is derived from an EMBL/GenBank/DDBJ whole genome shotgun (WGS) entry which is preliminary data.</text>
</comment>
<accession>A0A1R2BGC2</accession>